<dbReference type="Gene3D" id="1.10.10.10">
    <property type="entry name" value="Winged helix-like DNA-binding domain superfamily/Winged helix DNA-binding domain"/>
    <property type="match status" value="1"/>
</dbReference>
<reference evidence="2 3" key="1">
    <citation type="submission" date="2023-07" db="EMBL/GenBank/DDBJ databases">
        <title>Genomic Encyclopedia of Type Strains, Phase IV (KMG-IV): sequencing the most valuable type-strain genomes for metagenomic binning, comparative biology and taxonomic classification.</title>
        <authorList>
            <person name="Goeker M."/>
        </authorList>
    </citation>
    <scope>NUCLEOTIDE SEQUENCE [LARGE SCALE GENOMIC DNA]</scope>
    <source>
        <strain evidence="2 3">DSM 19154</strain>
    </source>
</reference>
<dbReference type="Proteomes" id="UP001225034">
    <property type="component" value="Unassembled WGS sequence"/>
</dbReference>
<dbReference type="CDD" id="cd00090">
    <property type="entry name" value="HTH_ARSR"/>
    <property type="match status" value="1"/>
</dbReference>
<keyword evidence="3" id="KW-1185">Reference proteome</keyword>
<dbReference type="EMBL" id="JAUSUA010000006">
    <property type="protein sequence ID" value="MDQ0208704.1"/>
    <property type="molecule type" value="Genomic_DNA"/>
</dbReference>
<evidence type="ECO:0000313" key="3">
    <source>
        <dbReference type="Proteomes" id="UP001225034"/>
    </source>
</evidence>
<organism evidence="2 3">
    <name type="scientific">Alkalicoccobacillus murimartini</name>
    <dbReference type="NCBI Taxonomy" id="171685"/>
    <lineage>
        <taxon>Bacteria</taxon>
        <taxon>Bacillati</taxon>
        <taxon>Bacillota</taxon>
        <taxon>Bacilli</taxon>
        <taxon>Bacillales</taxon>
        <taxon>Bacillaceae</taxon>
        <taxon>Alkalicoccobacillus</taxon>
    </lineage>
</organism>
<dbReference type="InterPro" id="IPR036388">
    <property type="entry name" value="WH-like_DNA-bd_sf"/>
</dbReference>
<gene>
    <name evidence="2" type="ORF">J2S05_003516</name>
</gene>
<dbReference type="GO" id="GO:0003677">
    <property type="term" value="F:DNA binding"/>
    <property type="evidence" value="ECO:0007669"/>
    <property type="project" value="UniProtKB-KW"/>
</dbReference>
<dbReference type="InterPro" id="IPR011991">
    <property type="entry name" value="ArsR-like_HTH"/>
</dbReference>
<sequence length="160" mass="18598">MDKREMMEISLKQQKVISDPLRSRIIAMLHEKPMTPKQTSEQLGKNAGTIYYHIQQLFKHDILEIDHIETNKGVVEKYYRSKAVLFRGPEDQEGVPNHVEASRAHVLLSEELLSELNNEVRELLYKYGNLSFKEGTGGTSEQKPYVVDFQVTKYEDKEEE</sequence>
<proteinExistence type="predicted"/>
<evidence type="ECO:0000313" key="2">
    <source>
        <dbReference type="EMBL" id="MDQ0208704.1"/>
    </source>
</evidence>
<dbReference type="InterPro" id="IPR036390">
    <property type="entry name" value="WH_DNA-bd_sf"/>
</dbReference>
<dbReference type="Pfam" id="PF12840">
    <property type="entry name" value="HTH_20"/>
    <property type="match status" value="1"/>
</dbReference>
<keyword evidence="1 2" id="KW-0238">DNA-binding</keyword>
<dbReference type="SUPFAM" id="SSF46785">
    <property type="entry name" value="Winged helix' DNA-binding domain"/>
    <property type="match status" value="1"/>
</dbReference>
<accession>A0ABT9YM32</accession>
<evidence type="ECO:0000256" key="1">
    <source>
        <dbReference type="ARBA" id="ARBA00023125"/>
    </source>
</evidence>
<protein>
    <submittedName>
        <fullName evidence="2">DNA-binding transcriptional ArsR family regulator</fullName>
    </submittedName>
</protein>
<dbReference type="RefSeq" id="WP_306984965.1">
    <property type="nucleotide sequence ID" value="NZ_JAUSUA010000006.1"/>
</dbReference>
<name>A0ABT9YM32_9BACI</name>
<comment type="caution">
    <text evidence="2">The sequence shown here is derived from an EMBL/GenBank/DDBJ whole genome shotgun (WGS) entry which is preliminary data.</text>
</comment>